<proteinExistence type="predicted"/>
<organism evidence="1 2">
    <name type="scientific">Parablautia muri</name>
    <dbReference type="NCBI Taxonomy" id="2320879"/>
    <lineage>
        <taxon>Bacteria</taxon>
        <taxon>Bacillati</taxon>
        <taxon>Bacillota</taxon>
        <taxon>Clostridia</taxon>
        <taxon>Lachnospirales</taxon>
        <taxon>Lachnospiraceae</taxon>
        <taxon>Parablautia</taxon>
    </lineage>
</organism>
<reference evidence="1" key="1">
    <citation type="submission" date="2018-09" db="EMBL/GenBank/DDBJ databases">
        <title>Murine metabolic-syndrome-specific gut microbial biobank.</title>
        <authorList>
            <person name="Liu C."/>
        </authorList>
    </citation>
    <scope>NUCLEOTIDE SEQUENCE</scope>
    <source>
        <strain evidence="1">D42-62</strain>
    </source>
</reference>
<keyword evidence="2" id="KW-1185">Reference proteome</keyword>
<sequence>MRYFFNGKIEKEDDLYTIRIPFNVWEVCKKRDVIEAELVLDNKIIECELIPEAKGNYKIHLQEDDVSHVDITKEHKILLHITKSLIQINQNSPYSFDNPIRKIDGIDIIIQPEDGLCGQTCVAMLAGITIAEVISVMDCREWQATMGRVISALNYYGIDHSDIIVYTEGKPATLPKCCIMMEKMGLYCHYLVHYDGKFYDSNLGIIPEYDMGKLLGYLEVKVE</sequence>
<protein>
    <submittedName>
        <fullName evidence="1">DUF1905 domain-containing protein</fullName>
    </submittedName>
</protein>
<gene>
    <name evidence="1" type="ORF">D5281_00575</name>
</gene>
<dbReference type="SUPFAM" id="SSF141694">
    <property type="entry name" value="AF2212/PG0164-like"/>
    <property type="match status" value="1"/>
</dbReference>
<dbReference type="Proteomes" id="UP001154420">
    <property type="component" value="Unassembled WGS sequence"/>
</dbReference>
<dbReference type="AlphaFoldDB" id="A0A9X5GRI0"/>
<evidence type="ECO:0000313" key="1">
    <source>
        <dbReference type="EMBL" id="NBJ91122.1"/>
    </source>
</evidence>
<evidence type="ECO:0000313" key="2">
    <source>
        <dbReference type="Proteomes" id="UP001154420"/>
    </source>
</evidence>
<dbReference type="EMBL" id="QZDT01000001">
    <property type="protein sequence ID" value="NBJ91122.1"/>
    <property type="molecule type" value="Genomic_DNA"/>
</dbReference>
<dbReference type="OrthoDB" id="1821349at2"/>
<accession>A0A9X5GRI0</accession>
<name>A0A9X5GRI0_9FIRM</name>
<comment type="caution">
    <text evidence="1">The sequence shown here is derived from an EMBL/GenBank/DDBJ whole genome shotgun (WGS) entry which is preliminary data.</text>
</comment>
<dbReference type="RefSeq" id="WP_160558217.1">
    <property type="nucleotide sequence ID" value="NZ_QZDT01000001.1"/>
</dbReference>